<feature type="region of interest" description="Disordered" evidence="1">
    <location>
        <begin position="75"/>
        <end position="143"/>
    </location>
</feature>
<accession>A0AAU1UJY5</accession>
<gene>
    <name evidence="2" type="ORF">OHU69_44900</name>
</gene>
<feature type="compositionally biased region" description="Pro residues" evidence="1">
    <location>
        <begin position="86"/>
        <end position="104"/>
    </location>
</feature>
<dbReference type="EMBL" id="CP108195">
    <property type="protein sequence ID" value="WTS17550.1"/>
    <property type="molecule type" value="Genomic_DNA"/>
</dbReference>
<name>A0AAU1UJY5_9ACTN</name>
<dbReference type="AlphaFoldDB" id="A0AAU1UJY5"/>
<protein>
    <submittedName>
        <fullName evidence="2">Uncharacterized protein</fullName>
    </submittedName>
</protein>
<reference evidence="2" key="1">
    <citation type="submission" date="2022-10" db="EMBL/GenBank/DDBJ databases">
        <title>The complete genomes of actinobacterial strains from the NBC collection.</title>
        <authorList>
            <person name="Joergensen T.S."/>
            <person name="Alvarez Arevalo M."/>
            <person name="Sterndorff E.B."/>
            <person name="Faurdal D."/>
            <person name="Vuksanovic O."/>
            <person name="Mourched A.-S."/>
            <person name="Charusanti P."/>
            <person name="Shaw S."/>
            <person name="Blin K."/>
            <person name="Weber T."/>
        </authorList>
    </citation>
    <scope>NUCLEOTIDE SEQUENCE</scope>
    <source>
        <strain evidence="2">NBC_00119</strain>
    </source>
</reference>
<feature type="compositionally biased region" description="Pro residues" evidence="1">
    <location>
        <begin position="114"/>
        <end position="136"/>
    </location>
</feature>
<sequence length="143" mass="15347">MKDDEVRARFDGRGRVDLIPERATAARLGRIEEIAHALGYQRHAIENLGRVGTRLVYGRDDGPQARRRAELTIARLREGGPLLPAIEPPPPPPPSVPPPAPAQAPPRQRSRPLAAPPPPPPLFPPRPSQPPGPPSAPSNAPTS</sequence>
<evidence type="ECO:0000313" key="2">
    <source>
        <dbReference type="EMBL" id="WTS17550.1"/>
    </source>
</evidence>
<proteinExistence type="predicted"/>
<organism evidence="2">
    <name type="scientific">Streptomyces sp. NBC_00119</name>
    <dbReference type="NCBI Taxonomy" id="2975659"/>
    <lineage>
        <taxon>Bacteria</taxon>
        <taxon>Bacillati</taxon>
        <taxon>Actinomycetota</taxon>
        <taxon>Actinomycetes</taxon>
        <taxon>Kitasatosporales</taxon>
        <taxon>Streptomycetaceae</taxon>
        <taxon>Streptomyces</taxon>
    </lineage>
</organism>
<evidence type="ECO:0000256" key="1">
    <source>
        <dbReference type="SAM" id="MobiDB-lite"/>
    </source>
</evidence>